<dbReference type="AlphaFoldDB" id="A0A0E9V8I2"/>
<proteinExistence type="predicted"/>
<name>A0A0E9V8I2_ANGAN</name>
<reference evidence="1" key="1">
    <citation type="submission" date="2014-11" db="EMBL/GenBank/DDBJ databases">
        <authorList>
            <person name="Amaro Gonzalez C."/>
        </authorList>
    </citation>
    <scope>NUCLEOTIDE SEQUENCE</scope>
</reference>
<protein>
    <submittedName>
        <fullName evidence="1">Uncharacterized protein</fullName>
    </submittedName>
</protein>
<sequence>MTSKAGCVWSVCVCVRE</sequence>
<evidence type="ECO:0000313" key="1">
    <source>
        <dbReference type="EMBL" id="JAH73760.1"/>
    </source>
</evidence>
<reference evidence="1" key="2">
    <citation type="journal article" date="2015" name="Fish Shellfish Immunol.">
        <title>Early steps in the European eel (Anguilla anguilla)-Vibrio vulnificus interaction in the gills: Role of the RtxA13 toxin.</title>
        <authorList>
            <person name="Callol A."/>
            <person name="Pajuelo D."/>
            <person name="Ebbesson L."/>
            <person name="Teles M."/>
            <person name="MacKenzie S."/>
            <person name="Amaro C."/>
        </authorList>
    </citation>
    <scope>NUCLEOTIDE SEQUENCE</scope>
</reference>
<dbReference type="EMBL" id="GBXM01034817">
    <property type="protein sequence ID" value="JAH73760.1"/>
    <property type="molecule type" value="Transcribed_RNA"/>
</dbReference>
<organism evidence="1">
    <name type="scientific">Anguilla anguilla</name>
    <name type="common">European freshwater eel</name>
    <name type="synonym">Muraena anguilla</name>
    <dbReference type="NCBI Taxonomy" id="7936"/>
    <lineage>
        <taxon>Eukaryota</taxon>
        <taxon>Metazoa</taxon>
        <taxon>Chordata</taxon>
        <taxon>Craniata</taxon>
        <taxon>Vertebrata</taxon>
        <taxon>Euteleostomi</taxon>
        <taxon>Actinopterygii</taxon>
        <taxon>Neopterygii</taxon>
        <taxon>Teleostei</taxon>
        <taxon>Anguilliformes</taxon>
        <taxon>Anguillidae</taxon>
        <taxon>Anguilla</taxon>
    </lineage>
</organism>
<accession>A0A0E9V8I2</accession>